<feature type="signal peptide" evidence="2">
    <location>
        <begin position="1"/>
        <end position="20"/>
    </location>
</feature>
<protein>
    <recommendedName>
        <fullName evidence="5">CBM2 domain-containing protein</fullName>
    </recommendedName>
</protein>
<comment type="caution">
    <text evidence="3">The sequence shown here is derived from an EMBL/GenBank/DDBJ whole genome shotgun (WGS) entry which is preliminary data.</text>
</comment>
<accession>A0AA41Q7W6</accession>
<feature type="chain" id="PRO_5041367500" description="CBM2 domain-containing protein" evidence="2">
    <location>
        <begin position="21"/>
        <end position="219"/>
    </location>
</feature>
<dbReference type="AlphaFoldDB" id="A0AA41Q7W6"/>
<sequence length="219" mass="22635">MPLAAAAVVCLLATSGVWLFSGSGEDKPTRPIGLDVPVTVPAPDMSSRIPATPDTGAASPTGASASPTAVPTTAAPRTSAPRPTTKPPTQPPATTRPPSPTVPATTAPPPPVPYAVTGAASGNRSREVLTLTVSVANPNTVPLARWSLVLEVGDGWVYDWESSNRSLARASYGGAESQGQQMGGQQQVQLTFWIEYDRSDWPSSISYTFNGARTTVPVG</sequence>
<keyword evidence="2" id="KW-0732">Signal</keyword>
<gene>
    <name evidence="3" type="ORF">LZ495_37290</name>
</gene>
<keyword evidence="4" id="KW-1185">Reference proteome</keyword>
<reference evidence="3" key="1">
    <citation type="submission" date="2022-01" db="EMBL/GenBank/DDBJ databases">
        <title>Genome-Based Taxonomic Classification of the Phylum Actinobacteria.</title>
        <authorList>
            <person name="Gao Y."/>
        </authorList>
    </citation>
    <scope>NUCLEOTIDE SEQUENCE</scope>
    <source>
        <strain evidence="3">KLBMP 8922</strain>
    </source>
</reference>
<evidence type="ECO:0000256" key="1">
    <source>
        <dbReference type="SAM" id="MobiDB-lite"/>
    </source>
</evidence>
<dbReference type="RefSeq" id="WP_235057614.1">
    <property type="nucleotide sequence ID" value="NZ_JAKFHA010000039.1"/>
</dbReference>
<feature type="compositionally biased region" description="Pro residues" evidence="1">
    <location>
        <begin position="84"/>
        <end position="113"/>
    </location>
</feature>
<dbReference type="EMBL" id="JAKFHA010000039">
    <property type="protein sequence ID" value="MCF2532841.1"/>
    <property type="molecule type" value="Genomic_DNA"/>
</dbReference>
<evidence type="ECO:0008006" key="5">
    <source>
        <dbReference type="Google" id="ProtNLM"/>
    </source>
</evidence>
<organism evidence="3 4">
    <name type="scientific">Yinghuangia soli</name>
    <dbReference type="NCBI Taxonomy" id="2908204"/>
    <lineage>
        <taxon>Bacteria</taxon>
        <taxon>Bacillati</taxon>
        <taxon>Actinomycetota</taxon>
        <taxon>Actinomycetes</taxon>
        <taxon>Kitasatosporales</taxon>
        <taxon>Streptomycetaceae</taxon>
        <taxon>Yinghuangia</taxon>
    </lineage>
</organism>
<feature type="region of interest" description="Disordered" evidence="1">
    <location>
        <begin position="21"/>
        <end position="118"/>
    </location>
</feature>
<evidence type="ECO:0000313" key="4">
    <source>
        <dbReference type="Proteomes" id="UP001165378"/>
    </source>
</evidence>
<feature type="compositionally biased region" description="Low complexity" evidence="1">
    <location>
        <begin position="55"/>
        <end position="83"/>
    </location>
</feature>
<proteinExistence type="predicted"/>
<evidence type="ECO:0000313" key="3">
    <source>
        <dbReference type="EMBL" id="MCF2532841.1"/>
    </source>
</evidence>
<name>A0AA41Q7W6_9ACTN</name>
<evidence type="ECO:0000256" key="2">
    <source>
        <dbReference type="SAM" id="SignalP"/>
    </source>
</evidence>
<dbReference type="Proteomes" id="UP001165378">
    <property type="component" value="Unassembled WGS sequence"/>
</dbReference>